<accession>A0A5S6Q2B1</accession>
<proteinExistence type="predicted"/>
<evidence type="ECO:0000313" key="2">
    <source>
        <dbReference type="WBParaSite" id="TMUE_0000001380.1"/>
    </source>
</evidence>
<name>A0A5S6Q2B1_TRIMR</name>
<organism evidence="1 2">
    <name type="scientific">Trichuris muris</name>
    <name type="common">Mouse whipworm</name>
    <dbReference type="NCBI Taxonomy" id="70415"/>
    <lineage>
        <taxon>Eukaryota</taxon>
        <taxon>Metazoa</taxon>
        <taxon>Ecdysozoa</taxon>
        <taxon>Nematoda</taxon>
        <taxon>Enoplea</taxon>
        <taxon>Dorylaimia</taxon>
        <taxon>Trichinellida</taxon>
        <taxon>Trichuridae</taxon>
        <taxon>Trichuris</taxon>
    </lineage>
</organism>
<dbReference type="AlphaFoldDB" id="A0A5S6Q2B1"/>
<protein>
    <submittedName>
        <fullName evidence="2">Uncharacterized protein</fullName>
    </submittedName>
</protein>
<dbReference type="WBParaSite" id="TMUE_0000001380.1">
    <property type="protein sequence ID" value="TMUE_0000001380.1"/>
    <property type="gene ID" value="WBGene00297277"/>
</dbReference>
<reference evidence="2" key="1">
    <citation type="submission" date="2019-12" db="UniProtKB">
        <authorList>
            <consortium name="WormBaseParasite"/>
        </authorList>
    </citation>
    <scope>IDENTIFICATION</scope>
</reference>
<keyword evidence="1" id="KW-1185">Reference proteome</keyword>
<dbReference type="Proteomes" id="UP000046395">
    <property type="component" value="Unassembled WGS sequence"/>
</dbReference>
<sequence>MAQSPKSVGTTKVEYHVCPLRVLDVTHFTLHLYKQAATFFSHCALLLFHLHGQAHVSIYRDICSPQHNHLSLCSMPLP</sequence>
<evidence type="ECO:0000313" key="1">
    <source>
        <dbReference type="Proteomes" id="UP000046395"/>
    </source>
</evidence>